<dbReference type="AlphaFoldDB" id="A0A927WHE5"/>
<dbReference type="Pfam" id="PF23343">
    <property type="entry name" value="REP_ORF2-G2P"/>
    <property type="match status" value="1"/>
</dbReference>
<sequence>MKKYIKRIVKAGNTIEITKYAVSGSKKVSAGESDSDYGLAQKEWKWKRAEDSCRWYLNENFHPGDLWMRFSYPRGTRKTPAEIKADIEKFFKRLRRLYKKEGKVLKYIYTVGIGSRGGMHFHAVFSEFDSAKIEELWQDVTGTEETPYPSVNTRHLDRKGHYGDVASYLIKNAKESYGTENQVFGKRYCCSRNLAPPKIKRVEVKAGSWVKTPKPKKGYYVLKDSIREGKFESGFPYQSYIMVRLRI</sequence>
<comment type="caution">
    <text evidence="2">The sequence shown here is derived from an EMBL/GenBank/DDBJ whole genome shotgun (WGS) entry which is preliminary data.</text>
</comment>
<proteinExistence type="predicted"/>
<evidence type="ECO:0000259" key="1">
    <source>
        <dbReference type="Pfam" id="PF23343"/>
    </source>
</evidence>
<dbReference type="InterPro" id="IPR056906">
    <property type="entry name" value="ORF2/G2P_dom"/>
</dbReference>
<protein>
    <recommendedName>
        <fullName evidence="1">Replication-associated protein ORF2/G2P domain-containing protein</fullName>
    </recommendedName>
</protein>
<dbReference type="EMBL" id="SVBY01000008">
    <property type="protein sequence ID" value="MBE6091922.1"/>
    <property type="molecule type" value="Genomic_DNA"/>
</dbReference>
<feature type="domain" description="Replication-associated protein ORF2/G2P" evidence="1">
    <location>
        <begin position="81"/>
        <end position="172"/>
    </location>
</feature>
<gene>
    <name evidence="2" type="ORF">E7201_01905</name>
</gene>
<name>A0A927WHE5_SELRU</name>
<accession>A0A927WHE5</accession>
<dbReference type="Proteomes" id="UP000761380">
    <property type="component" value="Unassembled WGS sequence"/>
</dbReference>
<reference evidence="2" key="1">
    <citation type="submission" date="2019-04" db="EMBL/GenBank/DDBJ databases">
        <title>Evolution of Biomass-Degrading Anaerobic Consortia Revealed by Metagenomics.</title>
        <authorList>
            <person name="Peng X."/>
        </authorList>
    </citation>
    <scope>NUCLEOTIDE SEQUENCE</scope>
    <source>
        <strain evidence="2">SIG240</strain>
    </source>
</reference>
<evidence type="ECO:0000313" key="2">
    <source>
        <dbReference type="EMBL" id="MBE6091922.1"/>
    </source>
</evidence>
<evidence type="ECO:0000313" key="3">
    <source>
        <dbReference type="Proteomes" id="UP000761380"/>
    </source>
</evidence>
<organism evidence="2 3">
    <name type="scientific">Selenomonas ruminantium</name>
    <dbReference type="NCBI Taxonomy" id="971"/>
    <lineage>
        <taxon>Bacteria</taxon>
        <taxon>Bacillati</taxon>
        <taxon>Bacillota</taxon>
        <taxon>Negativicutes</taxon>
        <taxon>Selenomonadales</taxon>
        <taxon>Selenomonadaceae</taxon>
        <taxon>Selenomonas</taxon>
    </lineage>
</organism>